<accession>A0A846TU43</accession>
<dbReference type="AlphaFoldDB" id="A0A846TU43"/>
<dbReference type="Pfam" id="PF13242">
    <property type="entry name" value="Hydrolase_like"/>
    <property type="match status" value="1"/>
</dbReference>
<evidence type="ECO:0000313" key="1">
    <source>
        <dbReference type="EMBL" id="NKE10329.1"/>
    </source>
</evidence>
<dbReference type="SUPFAM" id="SSF56784">
    <property type="entry name" value="HAD-like"/>
    <property type="match status" value="1"/>
</dbReference>
<dbReference type="Gene3D" id="3.40.50.1000">
    <property type="entry name" value="HAD superfamily/HAD-like"/>
    <property type="match status" value="2"/>
</dbReference>
<dbReference type="InterPro" id="IPR006357">
    <property type="entry name" value="HAD-SF_hydro_IIA"/>
</dbReference>
<dbReference type="InterPro" id="IPR023214">
    <property type="entry name" value="HAD_sf"/>
</dbReference>
<dbReference type="EMBL" id="JAAVUN010000021">
    <property type="protein sequence ID" value="NKE10329.1"/>
    <property type="molecule type" value="Genomic_DNA"/>
</dbReference>
<dbReference type="InterPro" id="IPR036412">
    <property type="entry name" value="HAD-like_sf"/>
</dbReference>
<dbReference type="NCBIfam" id="TIGR01460">
    <property type="entry name" value="HAD-SF-IIA"/>
    <property type="match status" value="1"/>
</dbReference>
<dbReference type="GO" id="GO:0005737">
    <property type="term" value="C:cytoplasm"/>
    <property type="evidence" value="ECO:0007669"/>
    <property type="project" value="TreeGrafter"/>
</dbReference>
<comment type="caution">
    <text evidence="1">The sequence shown here is derived from an EMBL/GenBank/DDBJ whole genome shotgun (WGS) entry which is preliminary data.</text>
</comment>
<sequence>MKENPVSADRLIDRFDAVLSDLDGVVYAGPHAIPGAPEALESVKAAGIPVVFVTNNASRSVEQVAEHLSELEVATTGEQVISSAQAAAVVLKDKLDPGAKVMITGSQALAQIVRDAGLEPVWGQEDQPQAVVQGFDPGLGWKDLAEAAFVLADSEVLWVATNTDGSIPQARGIAPGNGTLVAAVRSATKRDPLVAGKPEAPIFTAGAQRVNAQNPVVIGDRLDTDILGGNRAGFATIAVLTGVDTLESILGAVTAERPQIVINELSELFEPLTEAELVTAATGDSHDDDAASPVEARCKGAWAQAHDGGLTVHGDRDDLNAWRAAMAAWWDLNPEVTTAHVPEITWESA</sequence>
<organism evidence="1 2">
    <name type="scientific">Kocuria subflava</name>
    <dbReference type="NCBI Taxonomy" id="1736139"/>
    <lineage>
        <taxon>Bacteria</taxon>
        <taxon>Bacillati</taxon>
        <taxon>Actinomycetota</taxon>
        <taxon>Actinomycetes</taxon>
        <taxon>Micrococcales</taxon>
        <taxon>Micrococcaceae</taxon>
        <taxon>Kocuria</taxon>
    </lineage>
</organism>
<keyword evidence="2" id="KW-1185">Reference proteome</keyword>
<evidence type="ECO:0000313" key="2">
    <source>
        <dbReference type="Proteomes" id="UP000521379"/>
    </source>
</evidence>
<dbReference type="PANTHER" id="PTHR19288">
    <property type="entry name" value="4-NITROPHENYLPHOSPHATASE-RELATED"/>
    <property type="match status" value="1"/>
</dbReference>
<dbReference type="Pfam" id="PF13344">
    <property type="entry name" value="Hydrolase_6"/>
    <property type="match status" value="1"/>
</dbReference>
<dbReference type="PANTHER" id="PTHR19288:SF95">
    <property type="entry name" value="D-GLYCEROL 3-PHOSPHATE PHOSPHATASE"/>
    <property type="match status" value="1"/>
</dbReference>
<name>A0A846TU43_9MICC</name>
<protein>
    <submittedName>
        <fullName evidence="1">HAD-IIA family hydrolase</fullName>
    </submittedName>
</protein>
<reference evidence="1 2" key="1">
    <citation type="submission" date="2020-02" db="EMBL/GenBank/DDBJ databases">
        <authorList>
            <person name="Sun Q."/>
        </authorList>
    </citation>
    <scope>NUCLEOTIDE SEQUENCE [LARGE SCALE GENOMIC DNA]</scope>
    <source>
        <strain evidence="1 2">YIM 13062</strain>
    </source>
</reference>
<keyword evidence="1" id="KW-0378">Hydrolase</keyword>
<dbReference type="GO" id="GO:0016791">
    <property type="term" value="F:phosphatase activity"/>
    <property type="evidence" value="ECO:0007669"/>
    <property type="project" value="TreeGrafter"/>
</dbReference>
<proteinExistence type="predicted"/>
<dbReference type="Proteomes" id="UP000521379">
    <property type="component" value="Unassembled WGS sequence"/>
</dbReference>
<gene>
    <name evidence="1" type="ORF">GTW58_10380</name>
</gene>